<comment type="caution">
    <text evidence="5">The sequence shown here is derived from an EMBL/GenBank/DDBJ whole genome shotgun (WGS) entry which is preliminary data.</text>
</comment>
<dbReference type="FunFam" id="3.80.10.10:FF:000193">
    <property type="entry name" value="Leucine-rich repeat-containing protein 40"/>
    <property type="match status" value="1"/>
</dbReference>
<keyword evidence="6" id="KW-1185">Reference proteome</keyword>
<dbReference type="InterPro" id="IPR050216">
    <property type="entry name" value="LRR_domain-containing"/>
</dbReference>
<dbReference type="SMART" id="SM00369">
    <property type="entry name" value="LRR_TYP"/>
    <property type="match status" value="13"/>
</dbReference>
<evidence type="ECO:0000256" key="2">
    <source>
        <dbReference type="ARBA" id="ARBA00022737"/>
    </source>
</evidence>
<name>A0AAD5B4M9_SILAS</name>
<dbReference type="SMART" id="SM00364">
    <property type="entry name" value="LRR_BAC"/>
    <property type="match status" value="7"/>
</dbReference>
<dbReference type="EMBL" id="MU545793">
    <property type="protein sequence ID" value="KAI5628268.1"/>
    <property type="molecule type" value="Genomic_DNA"/>
</dbReference>
<keyword evidence="1" id="KW-0433">Leucine-rich repeat</keyword>
<evidence type="ECO:0000256" key="3">
    <source>
        <dbReference type="ARBA" id="ARBA00071450"/>
    </source>
</evidence>
<dbReference type="PROSITE" id="PS51450">
    <property type="entry name" value="LRR"/>
    <property type="match status" value="5"/>
</dbReference>
<dbReference type="FunFam" id="3.80.10.10:FF:000116">
    <property type="entry name" value="Leucine-rich repeat-containing protein 40"/>
    <property type="match status" value="1"/>
</dbReference>
<dbReference type="AlphaFoldDB" id="A0AAD5B4M9"/>
<evidence type="ECO:0000313" key="5">
    <source>
        <dbReference type="EMBL" id="KAI5628268.1"/>
    </source>
</evidence>
<reference evidence="5" key="1">
    <citation type="submission" date="2018-07" db="EMBL/GenBank/DDBJ databases">
        <title>Comparative genomics of catfishes provides insights into carnivory and benthic adaptation.</title>
        <authorList>
            <person name="Zhang Y."/>
            <person name="Wang D."/>
            <person name="Peng Z."/>
            <person name="Zheng S."/>
            <person name="Shao F."/>
            <person name="Tao W."/>
        </authorList>
    </citation>
    <scope>NUCLEOTIDE SEQUENCE</scope>
    <source>
        <strain evidence="5">Chongqing</strain>
    </source>
</reference>
<dbReference type="Pfam" id="PF00560">
    <property type="entry name" value="LRR_1"/>
    <property type="match status" value="1"/>
</dbReference>
<evidence type="ECO:0000313" key="6">
    <source>
        <dbReference type="Proteomes" id="UP001205998"/>
    </source>
</evidence>
<dbReference type="Pfam" id="PF13855">
    <property type="entry name" value="LRR_8"/>
    <property type="match status" value="5"/>
</dbReference>
<accession>A0AAD5B4M9</accession>
<dbReference type="InterPro" id="IPR001611">
    <property type="entry name" value="Leu-rich_rpt"/>
</dbReference>
<dbReference type="GO" id="GO:0005737">
    <property type="term" value="C:cytoplasm"/>
    <property type="evidence" value="ECO:0007669"/>
    <property type="project" value="TreeGrafter"/>
</dbReference>
<organism evidence="5 6">
    <name type="scientific">Silurus asotus</name>
    <name type="common">Amur catfish</name>
    <name type="synonym">Parasilurus asotus</name>
    <dbReference type="NCBI Taxonomy" id="30991"/>
    <lineage>
        <taxon>Eukaryota</taxon>
        <taxon>Metazoa</taxon>
        <taxon>Chordata</taxon>
        <taxon>Craniata</taxon>
        <taxon>Vertebrata</taxon>
        <taxon>Euteleostomi</taxon>
        <taxon>Actinopterygii</taxon>
        <taxon>Neopterygii</taxon>
        <taxon>Teleostei</taxon>
        <taxon>Ostariophysi</taxon>
        <taxon>Siluriformes</taxon>
        <taxon>Siluridae</taxon>
        <taxon>Silurus</taxon>
    </lineage>
</organism>
<dbReference type="SUPFAM" id="SSF52058">
    <property type="entry name" value="L domain-like"/>
    <property type="match status" value="2"/>
</dbReference>
<feature type="non-terminal residue" evidence="5">
    <location>
        <position position="1"/>
    </location>
</feature>
<dbReference type="FunFam" id="3.80.10.10:FF:000206">
    <property type="entry name" value="leucine-rich repeat-containing protein 40"/>
    <property type="match status" value="1"/>
</dbReference>
<evidence type="ECO:0000256" key="4">
    <source>
        <dbReference type="SAM" id="MobiDB-lite"/>
    </source>
</evidence>
<dbReference type="PANTHER" id="PTHR48051">
    <property type="match status" value="1"/>
</dbReference>
<protein>
    <recommendedName>
        <fullName evidence="3">Leucine-rich repeat-containing protein 40</fullName>
    </recommendedName>
</protein>
<proteinExistence type="predicted"/>
<dbReference type="InterPro" id="IPR032675">
    <property type="entry name" value="LRR_dom_sf"/>
</dbReference>
<gene>
    <name evidence="5" type="ORF">C0J50_2758</name>
</gene>
<sequence>MSRFKRGAVADPRAGFRQDTPECPVPSGLLKSARKSGQLNLTGRALSEVPQSVWRINVDPPEEARQNLSFSATERWWEQTDLTKLLLSSNKLQTISEDIRLLPALVVLDIHDNQLTSLPASIGELEQLQKLILRCGLDMFLMITVLFSHNKLTELPTELWRLTNLRCLHLQQNLLELLPADLGQLCHLEDLDVSNNKLMAIPDSLADLSNLVKLNLSFNNLKSLPPAISEMKNLRMLDCSRNRLESVPPVLAQMASLEQLYLRHNKLRFLPELPSCKTLKELHCGNNQIEVLEADHLKHLNSLSVLELRDNKVKSLPEEITILQGLERLDLTNNDLNSVPCGLGTLPKLKSLSLEGNPLRTIRRDLLNKGTSELLKYLRSRIQEQPDGKAKEETSTAMTLPSQAKINVHAIKTLKTLDYSEKQEASIPDEVFDAVNNSPVVNVNFSKNQLTDVPPRMVELRDSLADISLGFNKLSTIPLEFSQLQQLVHIDLRNNLLTSLPVELEALTKLQGIILSFNRFKHFPDVLYRILTLETILISNNQIGAIDPVRLKLLNRLSTLDLQNNDIMQVPPELGNCTSLRALMLDGNPFRNPRAAIVAKGTDAILEYLRSRIP</sequence>
<dbReference type="FunFam" id="3.80.10.10:FF:000265">
    <property type="entry name" value="Leucine-rich repeat-containing protein 40"/>
    <property type="match status" value="1"/>
</dbReference>
<dbReference type="PANTHER" id="PTHR48051:SF36">
    <property type="entry name" value="CASPASE FAMILY P20 DOMAIN-CONTAINING PROTEIN"/>
    <property type="match status" value="1"/>
</dbReference>
<keyword evidence="2" id="KW-0677">Repeat</keyword>
<feature type="region of interest" description="Disordered" evidence="4">
    <location>
        <begin position="1"/>
        <end position="27"/>
    </location>
</feature>
<dbReference type="Gene3D" id="3.80.10.10">
    <property type="entry name" value="Ribonuclease Inhibitor"/>
    <property type="match status" value="4"/>
</dbReference>
<dbReference type="InterPro" id="IPR003591">
    <property type="entry name" value="Leu-rich_rpt_typical-subtyp"/>
</dbReference>
<dbReference type="Proteomes" id="UP001205998">
    <property type="component" value="Unassembled WGS sequence"/>
</dbReference>
<evidence type="ECO:0000256" key="1">
    <source>
        <dbReference type="ARBA" id="ARBA00022614"/>
    </source>
</evidence>